<evidence type="ECO:0000313" key="3">
    <source>
        <dbReference type="Proteomes" id="UP000008641"/>
    </source>
</evidence>
<gene>
    <name evidence="2" type="ordered locus">Weevi_0614</name>
</gene>
<dbReference type="EMBL" id="CP002455">
    <property type="protein sequence ID" value="ADX67333.1"/>
    <property type="molecule type" value="Genomic_DNA"/>
</dbReference>
<sequence>MIPKIIHYCWFGGKPKPESFYICLDSWKKYLPDYKIIEWNESNFDINCCEYVRLAAEQRKWAFVSDYARALALYEMGGIYMDIDVEVKLPLDEFLHHRAFSGFEIKGSPFTALWATEKGHSWAKRVIEFYNKKTNFDLTTNTVFVSDLLVKEYGINPDKDEYQKGKDGIVIYPSTYFCLDLPKNYATHHFVGTWHERDYPNPFKDFVHAYYKTKEFAEIRNGKKEVHNVIYNQKMINVEQILNQIPFRMIVKYVLRNLFSKR</sequence>
<dbReference type="Pfam" id="PF04488">
    <property type="entry name" value="Gly_transf_sug"/>
    <property type="match status" value="1"/>
</dbReference>
<dbReference type="GO" id="GO:0000030">
    <property type="term" value="F:mannosyltransferase activity"/>
    <property type="evidence" value="ECO:0007669"/>
    <property type="project" value="TreeGrafter"/>
</dbReference>
<dbReference type="PANTHER" id="PTHR32385:SF15">
    <property type="entry name" value="INOSITOL PHOSPHOCERAMIDE MANNOSYLTRANSFERASE 1"/>
    <property type="match status" value="1"/>
</dbReference>
<dbReference type="STRING" id="865938.Weevi_0614"/>
<accession>F0NZS4</accession>
<reference evidence="2 3" key="1">
    <citation type="journal article" date="2011" name="Stand. Genomic Sci.">
        <title>Complete genome sequence of Weeksella virosa type strain (9751).</title>
        <authorList>
            <person name="Lang E."/>
            <person name="Teshima H."/>
            <person name="Lucas S."/>
            <person name="Lapidus A."/>
            <person name="Hammon N."/>
            <person name="Deshpande S."/>
            <person name="Nolan M."/>
            <person name="Cheng J.F."/>
            <person name="Pitluck S."/>
            <person name="Liolios K."/>
            <person name="Pagani I."/>
            <person name="Mikhailova N."/>
            <person name="Ivanova N."/>
            <person name="Mavromatis K."/>
            <person name="Pati A."/>
            <person name="Tapia R."/>
            <person name="Han C."/>
            <person name="Goodwin L."/>
            <person name="Chen A."/>
            <person name="Palaniappan K."/>
            <person name="Land M."/>
            <person name="Hauser L."/>
            <person name="Chang Y.J."/>
            <person name="Jeffries C.D."/>
            <person name="Brambilla E.M."/>
            <person name="Kopitz M."/>
            <person name="Rohde M."/>
            <person name="Goker M."/>
            <person name="Tindall B.J."/>
            <person name="Detter J.C."/>
            <person name="Woyke T."/>
            <person name="Bristow J."/>
            <person name="Eisen J.A."/>
            <person name="Markowitz V."/>
            <person name="Hugenholtz P."/>
            <person name="Klenk H.P."/>
            <person name="Kyrpides N.C."/>
        </authorList>
    </citation>
    <scope>NUCLEOTIDE SEQUENCE [LARGE SCALE GENOMIC DNA]</scope>
    <source>
        <strain evidence="3">ATCC 43766 / DSM 16922 / JCM 21250 / NBRC 16016 / NCTC 11634 / CL345/78</strain>
    </source>
</reference>
<dbReference type="InterPro" id="IPR051706">
    <property type="entry name" value="Glycosyltransferase_domain"/>
</dbReference>
<keyword evidence="1" id="KW-0808">Transferase</keyword>
<reference evidence="3" key="2">
    <citation type="journal article" date="2011" name="Stand. Genomic Sci.">
        <title>Complete genome sequence of Weeksella virosa type strain (9751T).</title>
        <authorList>
            <person name="Lang E."/>
            <person name="Teshima H."/>
            <person name="Lucas S."/>
            <person name="Lapidus A."/>
            <person name="Hammon N."/>
            <person name="Deshpande S."/>
            <person name="Nolan M."/>
            <person name="Cheng J."/>
            <person name="Pitluck S."/>
            <person name="Liolios K."/>
            <person name="Pagani I."/>
            <person name="Mikhailova N."/>
            <person name="Ivanova N."/>
            <person name="Mavromatis K."/>
            <person name="Pati A."/>
            <person name="Tapia R."/>
            <person name="Han C."/>
            <person name="Goodwin L."/>
            <person name="Chen A."/>
            <person name="Palaniappan K."/>
            <person name="Land M."/>
            <person name="Hauser L."/>
            <person name="Chang Y."/>
            <person name="Jeffries C."/>
            <person name="Brambilla E."/>
            <person name="Kopitz M."/>
            <person name="Rohde M."/>
            <person name="Goker M."/>
            <person name="Tindall B."/>
            <person name="Detter J."/>
            <person name="Woyke T."/>
            <person name="Bristow J."/>
            <person name="Eisen J."/>
            <person name="Markowitz V."/>
            <person name="Hugenholtz P."/>
            <person name="Klenk H."/>
            <person name="Kyrpides N."/>
        </authorList>
    </citation>
    <scope>NUCLEOTIDE SEQUENCE [LARGE SCALE GENOMIC DNA]</scope>
    <source>
        <strain evidence="3">ATCC 43766 / DSM 16922 / JCM 21250 / NBRC 16016 / NCTC 11634 / CL345/78</strain>
    </source>
</reference>
<dbReference type="InterPro" id="IPR029044">
    <property type="entry name" value="Nucleotide-diphossugar_trans"/>
</dbReference>
<dbReference type="HOGENOM" id="CLU_073547_2_0_10"/>
<dbReference type="Proteomes" id="UP000008641">
    <property type="component" value="Chromosome"/>
</dbReference>
<proteinExistence type="predicted"/>
<evidence type="ECO:0000256" key="1">
    <source>
        <dbReference type="ARBA" id="ARBA00022679"/>
    </source>
</evidence>
<organism evidence="2 3">
    <name type="scientific">Weeksella virosa (strain ATCC 43766 / DSM 16922 / JCM 21250 / CCUG 30538 / CDC 9751 / IAM 14551 / NBRC 16016 / NCTC 11634 / CL345/78)</name>
    <dbReference type="NCBI Taxonomy" id="865938"/>
    <lineage>
        <taxon>Bacteria</taxon>
        <taxon>Pseudomonadati</taxon>
        <taxon>Bacteroidota</taxon>
        <taxon>Flavobacteriia</taxon>
        <taxon>Flavobacteriales</taxon>
        <taxon>Weeksellaceae</taxon>
        <taxon>Weeksella</taxon>
    </lineage>
</organism>
<dbReference type="InterPro" id="IPR007577">
    <property type="entry name" value="GlycoTrfase_DXD_sugar-bd_CS"/>
</dbReference>
<keyword evidence="3" id="KW-1185">Reference proteome</keyword>
<dbReference type="Gene3D" id="3.90.550.20">
    <property type="match status" value="1"/>
</dbReference>
<dbReference type="SUPFAM" id="SSF53448">
    <property type="entry name" value="Nucleotide-diphospho-sugar transferases"/>
    <property type="match status" value="1"/>
</dbReference>
<dbReference type="PANTHER" id="PTHR32385">
    <property type="entry name" value="MANNOSYL PHOSPHORYLINOSITOL CERAMIDE SYNTHASE"/>
    <property type="match status" value="1"/>
</dbReference>
<dbReference type="GO" id="GO:0016020">
    <property type="term" value="C:membrane"/>
    <property type="evidence" value="ECO:0007669"/>
    <property type="project" value="GOC"/>
</dbReference>
<dbReference type="RefSeq" id="WP_013597725.1">
    <property type="nucleotide sequence ID" value="NC_015144.1"/>
</dbReference>
<dbReference type="AlphaFoldDB" id="F0NZS4"/>
<dbReference type="eggNOG" id="COG3774">
    <property type="taxonomic scope" value="Bacteria"/>
</dbReference>
<name>F0NZS4_WEEVC</name>
<protein>
    <submittedName>
        <fullName evidence="2">Glycosyltransferase sugar-binding region containing DXD motif</fullName>
    </submittedName>
</protein>
<evidence type="ECO:0000313" key="2">
    <source>
        <dbReference type="EMBL" id="ADX67333.1"/>
    </source>
</evidence>
<dbReference type="KEGG" id="wvi:Weevi_0614"/>
<dbReference type="GO" id="GO:0051999">
    <property type="term" value="P:mannosyl-inositol phosphorylceramide biosynthetic process"/>
    <property type="evidence" value="ECO:0007669"/>
    <property type="project" value="TreeGrafter"/>
</dbReference>
<dbReference type="OrthoDB" id="9802987at2"/>